<accession>A0A0E3L1L8</accession>
<dbReference type="EMBL" id="CP009502">
    <property type="protein sequence ID" value="AKB16496.1"/>
    <property type="molecule type" value="Genomic_DNA"/>
</dbReference>
<evidence type="ECO:0000256" key="4">
    <source>
        <dbReference type="ARBA" id="ARBA00022825"/>
    </source>
</evidence>
<dbReference type="InterPro" id="IPR036852">
    <property type="entry name" value="Peptidase_S8/S53_dom_sf"/>
</dbReference>
<dbReference type="Proteomes" id="UP000056925">
    <property type="component" value="Chromosome"/>
</dbReference>
<evidence type="ECO:0000259" key="6">
    <source>
        <dbReference type="Pfam" id="PF00082"/>
    </source>
</evidence>
<comment type="similarity">
    <text evidence="1 5">Belongs to the peptidase S8 family.</text>
</comment>
<reference evidence="7 8" key="1">
    <citation type="submission" date="2014-07" db="EMBL/GenBank/DDBJ databases">
        <title>Methanogenic archaea and the global carbon cycle.</title>
        <authorList>
            <person name="Henriksen J.R."/>
            <person name="Luke J."/>
            <person name="Reinhart S."/>
            <person name="Benedict M.N."/>
            <person name="Youngblut N.D."/>
            <person name="Metcalf M.E."/>
            <person name="Whitaker R.J."/>
            <person name="Metcalf W.W."/>
        </authorList>
    </citation>
    <scope>NUCLEOTIDE SEQUENCE [LARGE SCALE GENOMIC DNA]</scope>
    <source>
        <strain evidence="7 8">CHTI-55</strain>
    </source>
</reference>
<dbReference type="KEGG" id="mthe:MSTHC_2178"/>
<dbReference type="Gene3D" id="3.40.50.200">
    <property type="entry name" value="Peptidase S8/S53 domain"/>
    <property type="match status" value="1"/>
</dbReference>
<evidence type="ECO:0000256" key="1">
    <source>
        <dbReference type="ARBA" id="ARBA00011073"/>
    </source>
</evidence>
<keyword evidence="3 5" id="KW-0378">Hydrolase</keyword>
<dbReference type="HOGENOM" id="CLU_031617_0_0_2"/>
<evidence type="ECO:0000256" key="2">
    <source>
        <dbReference type="ARBA" id="ARBA00022670"/>
    </source>
</evidence>
<evidence type="ECO:0000256" key="3">
    <source>
        <dbReference type="ARBA" id="ARBA00022801"/>
    </source>
</evidence>
<keyword evidence="2 5" id="KW-0645">Protease</keyword>
<feature type="active site" description="Charge relay system" evidence="5">
    <location>
        <position position="84"/>
    </location>
</feature>
<dbReference type="PANTHER" id="PTHR43806:SF11">
    <property type="entry name" value="CEREVISIN-RELATED"/>
    <property type="match status" value="1"/>
</dbReference>
<dbReference type="AlphaFoldDB" id="A0A0E3L1L8"/>
<gene>
    <name evidence="7" type="ORF">MSTHC_2178</name>
</gene>
<dbReference type="SUPFAM" id="SSF52743">
    <property type="entry name" value="Subtilisin-like"/>
    <property type="match status" value="1"/>
</dbReference>
<keyword evidence="4 5" id="KW-0720">Serine protease</keyword>
<feature type="active site" description="Charge relay system" evidence="5">
    <location>
        <position position="54"/>
    </location>
</feature>
<dbReference type="InterPro" id="IPR023828">
    <property type="entry name" value="Peptidase_S8_Ser-AS"/>
</dbReference>
<dbReference type="PROSITE" id="PS51892">
    <property type="entry name" value="SUBTILASE"/>
    <property type="match status" value="1"/>
</dbReference>
<dbReference type="GeneID" id="41603552"/>
<dbReference type="InterPro" id="IPR000209">
    <property type="entry name" value="Peptidase_S8/S53_dom"/>
</dbReference>
<evidence type="ECO:0000313" key="7">
    <source>
        <dbReference type="EMBL" id="AKB16496.1"/>
    </source>
</evidence>
<dbReference type="InterPro" id="IPR015500">
    <property type="entry name" value="Peptidase_S8_subtilisin-rel"/>
</dbReference>
<dbReference type="PATRIC" id="fig|1434121.4.peg.2644"/>
<feature type="active site" description="Charge relay system" evidence="5">
    <location>
        <position position="258"/>
    </location>
</feature>
<dbReference type="PANTHER" id="PTHR43806">
    <property type="entry name" value="PEPTIDASE S8"/>
    <property type="match status" value="1"/>
</dbReference>
<evidence type="ECO:0000313" key="8">
    <source>
        <dbReference type="Proteomes" id="UP000056925"/>
    </source>
</evidence>
<dbReference type="PROSITE" id="PS00138">
    <property type="entry name" value="SUBTILASE_SER"/>
    <property type="match status" value="1"/>
</dbReference>
<dbReference type="GO" id="GO:0004252">
    <property type="term" value="F:serine-type endopeptidase activity"/>
    <property type="evidence" value="ECO:0007669"/>
    <property type="project" value="UniProtKB-UniRule"/>
</dbReference>
<sequence>MRNIWTDAPIEPFVIDCDSATPKGTIQDVAKYLGCDRLWDMGVKGQRIVIGICDSGVDKSKIPAVIGGWSSMSSSPPGTATIEHGMMCATDALGMCPEAKIYDLGITKKPTAFGKISDAIAAYEWAIEQHRRDGTPHILSNSWGIYQKSWAPGYATNPEHPFTRKAVEAIDTGIIVVFSAGNCGIKCPYDKCGSDTGPGKSIWGANGHPRVITAGAANILEEWIGCTSQGPAALDPRKPDFCAPSHFKGYFNVDDGTSAATPVCAGVIGLLKSFDLTLTHDEIKGILQKTAKDFCGNGWNANSGHGMIQAELPSIR</sequence>
<name>A0A0E3L1L8_METTE</name>
<dbReference type="InterPro" id="IPR050131">
    <property type="entry name" value="Peptidase_S8_subtilisin-like"/>
</dbReference>
<dbReference type="RefSeq" id="WP_052721838.1">
    <property type="nucleotide sequence ID" value="NZ_CP009502.1"/>
</dbReference>
<dbReference type="PRINTS" id="PR00723">
    <property type="entry name" value="SUBTILISIN"/>
</dbReference>
<evidence type="ECO:0000256" key="5">
    <source>
        <dbReference type="PROSITE-ProRule" id="PRU01240"/>
    </source>
</evidence>
<dbReference type="CDD" id="cd00306">
    <property type="entry name" value="Peptidases_S8_S53"/>
    <property type="match status" value="1"/>
</dbReference>
<proteinExistence type="inferred from homology"/>
<feature type="domain" description="Peptidase S8/S53" evidence="6">
    <location>
        <begin position="46"/>
        <end position="306"/>
    </location>
</feature>
<organism evidence="7 8">
    <name type="scientific">Methanosarcina thermophila CHTI-55</name>
    <dbReference type="NCBI Taxonomy" id="1434121"/>
    <lineage>
        <taxon>Archaea</taxon>
        <taxon>Methanobacteriati</taxon>
        <taxon>Methanobacteriota</taxon>
        <taxon>Stenosarchaea group</taxon>
        <taxon>Methanomicrobia</taxon>
        <taxon>Methanosarcinales</taxon>
        <taxon>Methanosarcinaceae</taxon>
        <taxon>Methanosarcina</taxon>
    </lineage>
</organism>
<dbReference type="GO" id="GO:0006508">
    <property type="term" value="P:proteolysis"/>
    <property type="evidence" value="ECO:0007669"/>
    <property type="project" value="UniProtKB-KW"/>
</dbReference>
<dbReference type="Pfam" id="PF00082">
    <property type="entry name" value="Peptidase_S8"/>
    <property type="match status" value="1"/>
</dbReference>
<protein>
    <submittedName>
        <fullName evidence="7">Peptidase S8 and S53, subtilisin, kexin, sedolisin</fullName>
    </submittedName>
</protein>